<evidence type="ECO:0000313" key="3">
    <source>
        <dbReference type="Proteomes" id="UP000252100"/>
    </source>
</evidence>
<dbReference type="AlphaFoldDB" id="A0A345BX63"/>
<keyword evidence="3" id="KW-1185">Reference proteome</keyword>
<sequence>MKRRIISLSAMFIAFFLLLLMMNNVYGLAPLYLVLFLVFLVTGVTLEMKNFLNEMSKRG</sequence>
<organism evidence="2 3">
    <name type="scientific">Salicibibacter kimchii</name>
    <dbReference type="NCBI Taxonomy" id="2099786"/>
    <lineage>
        <taxon>Bacteria</taxon>
        <taxon>Bacillati</taxon>
        <taxon>Bacillota</taxon>
        <taxon>Bacilli</taxon>
        <taxon>Bacillales</taxon>
        <taxon>Bacillaceae</taxon>
        <taxon>Salicibibacter</taxon>
    </lineage>
</organism>
<keyword evidence="1" id="KW-0812">Transmembrane</keyword>
<reference evidence="2 3" key="1">
    <citation type="journal article" date="2018" name="J. Microbiol.">
        <title>Salicibibacter kimchii gen. nov., sp. nov., a moderately halophilic and alkalitolerant bacterium in the family Bacillaceae, isolated from kimchi.</title>
        <authorList>
            <person name="Jang J.Y."/>
            <person name="Oh Y.J."/>
            <person name="Lim S.K."/>
            <person name="Park H.K."/>
            <person name="Lee C."/>
            <person name="Kim J.Y."/>
            <person name="Lee M.A."/>
            <person name="Choi H.J."/>
        </authorList>
    </citation>
    <scope>NUCLEOTIDE SEQUENCE [LARGE SCALE GENOMIC DNA]</scope>
    <source>
        <strain evidence="2 3">NKC1-1</strain>
    </source>
</reference>
<accession>A0A345BX63</accession>
<dbReference type="Proteomes" id="UP000252100">
    <property type="component" value="Chromosome"/>
</dbReference>
<proteinExistence type="predicted"/>
<gene>
    <name evidence="2" type="ORF">DT065_05600</name>
</gene>
<evidence type="ECO:0000256" key="1">
    <source>
        <dbReference type="SAM" id="Phobius"/>
    </source>
</evidence>
<protein>
    <submittedName>
        <fullName evidence="2">Uncharacterized protein</fullName>
    </submittedName>
</protein>
<name>A0A345BX63_9BACI</name>
<evidence type="ECO:0000313" key="2">
    <source>
        <dbReference type="EMBL" id="AXF55544.1"/>
    </source>
</evidence>
<dbReference type="EMBL" id="CP031092">
    <property type="protein sequence ID" value="AXF55544.1"/>
    <property type="molecule type" value="Genomic_DNA"/>
</dbReference>
<keyword evidence="1" id="KW-1133">Transmembrane helix</keyword>
<dbReference type="KEGG" id="rue:DT065_05600"/>
<feature type="transmembrane region" description="Helical" evidence="1">
    <location>
        <begin position="28"/>
        <end position="48"/>
    </location>
</feature>
<feature type="transmembrane region" description="Helical" evidence="1">
    <location>
        <begin position="5"/>
        <end position="22"/>
    </location>
</feature>
<keyword evidence="1" id="KW-0472">Membrane</keyword>
<dbReference type="RefSeq" id="WP_114371591.1">
    <property type="nucleotide sequence ID" value="NZ_CP031092.1"/>
</dbReference>